<dbReference type="GO" id="GO:0003677">
    <property type="term" value="F:DNA binding"/>
    <property type="evidence" value="ECO:0007669"/>
    <property type="project" value="InterPro"/>
</dbReference>
<accession>A0A0B5E751</accession>
<feature type="domain" description="ATP-dependent DNA ligase family profile" evidence="14">
    <location>
        <begin position="296"/>
        <end position="426"/>
    </location>
</feature>
<keyword evidence="7" id="KW-0227">DNA damage</keyword>
<evidence type="ECO:0000256" key="3">
    <source>
        <dbReference type="ARBA" id="ARBA00022618"/>
    </source>
</evidence>
<dbReference type="PROSITE" id="PS00697">
    <property type="entry name" value="DNA_LIGASE_A1"/>
    <property type="match status" value="1"/>
</dbReference>
<dbReference type="InterPro" id="IPR012309">
    <property type="entry name" value="DNA_ligase_ATP-dep_C"/>
</dbReference>
<dbReference type="PANTHER" id="PTHR45674">
    <property type="entry name" value="DNA LIGASE 1/3 FAMILY MEMBER"/>
    <property type="match status" value="1"/>
</dbReference>
<evidence type="ECO:0000313" key="16">
    <source>
        <dbReference type="Proteomes" id="UP000031521"/>
    </source>
</evidence>
<dbReference type="EC" id="6.5.1.1" evidence="1"/>
<keyword evidence="6" id="KW-0547">Nucleotide-binding</keyword>
<dbReference type="InterPro" id="IPR026333">
    <property type="entry name" value="ATP_dep_DNA_lig_pp_1105_fam"/>
</dbReference>
<dbReference type="Pfam" id="PF04679">
    <property type="entry name" value="DNA_ligase_A_C"/>
    <property type="match status" value="1"/>
</dbReference>
<protein>
    <recommendedName>
        <fullName evidence="1">DNA ligase (ATP)</fullName>
        <ecNumber evidence="1">6.5.1.1</ecNumber>
    </recommendedName>
</protein>
<dbReference type="RefSeq" id="WP_043871060.1">
    <property type="nucleotide sequence ID" value="NZ_CP004393.1"/>
</dbReference>
<dbReference type="Gene3D" id="1.10.3260.10">
    <property type="entry name" value="DNA ligase, ATP-dependent, N-terminal domain"/>
    <property type="match status" value="1"/>
</dbReference>
<dbReference type="HOGENOM" id="CLU_005138_6_2_5"/>
<keyword evidence="4" id="KW-0235">DNA replication</keyword>
<dbReference type="GO" id="GO:0006310">
    <property type="term" value="P:DNA recombination"/>
    <property type="evidence" value="ECO:0007669"/>
    <property type="project" value="UniProtKB-KW"/>
</dbReference>
<keyword evidence="11" id="KW-0234">DNA repair</keyword>
<reference evidence="15 16" key="1">
    <citation type="journal article" date="2014" name="Int. J. Syst. Evol. Microbiol.">
        <title>Celeribacter indicus sp. nov., a polycyclic aromatic hydrocarbon-degrading bacterium from deep-sea sediment and reclassification of Huaishuia halophila as Celeribacter halophilus comb. nov.</title>
        <authorList>
            <person name="Lai Q."/>
            <person name="Cao J."/>
            <person name="Yuan J."/>
            <person name="Li F."/>
            <person name="Shao Z."/>
        </authorList>
    </citation>
    <scope>NUCLEOTIDE SEQUENCE [LARGE SCALE GENOMIC DNA]</scope>
    <source>
        <strain evidence="15">P73</strain>
    </source>
</reference>
<evidence type="ECO:0000256" key="6">
    <source>
        <dbReference type="ARBA" id="ARBA00022741"/>
    </source>
</evidence>
<keyword evidence="5" id="KW-0479">Metal-binding</keyword>
<dbReference type="Pfam" id="PF01068">
    <property type="entry name" value="DNA_ligase_A_M"/>
    <property type="match status" value="1"/>
</dbReference>
<evidence type="ECO:0000256" key="11">
    <source>
        <dbReference type="ARBA" id="ARBA00023204"/>
    </source>
</evidence>
<keyword evidence="9" id="KW-0460">Magnesium</keyword>
<dbReference type="SUPFAM" id="SSF56091">
    <property type="entry name" value="DNA ligase/mRNA capping enzyme, catalytic domain"/>
    <property type="match status" value="1"/>
</dbReference>
<evidence type="ECO:0000256" key="13">
    <source>
        <dbReference type="ARBA" id="ARBA00034003"/>
    </source>
</evidence>
<dbReference type="STRING" id="1208324.P73_4151"/>
<dbReference type="InterPro" id="IPR036599">
    <property type="entry name" value="DNA_ligase_N_sf"/>
</dbReference>
<evidence type="ECO:0000256" key="7">
    <source>
        <dbReference type="ARBA" id="ARBA00022763"/>
    </source>
</evidence>
<keyword evidence="16" id="KW-1185">Reference proteome</keyword>
<dbReference type="NCBIfam" id="NF006701">
    <property type="entry name" value="PRK09247.1"/>
    <property type="match status" value="1"/>
</dbReference>
<dbReference type="InterPro" id="IPR012308">
    <property type="entry name" value="DNA_ligase_ATP-dep_N"/>
</dbReference>
<keyword evidence="2 15" id="KW-0436">Ligase</keyword>
<evidence type="ECO:0000256" key="5">
    <source>
        <dbReference type="ARBA" id="ARBA00022723"/>
    </source>
</evidence>
<keyword evidence="10" id="KW-0233">DNA recombination</keyword>
<dbReference type="Gene3D" id="2.40.50.140">
    <property type="entry name" value="Nucleic acid-binding proteins"/>
    <property type="match status" value="1"/>
</dbReference>
<dbReference type="SUPFAM" id="SSF50249">
    <property type="entry name" value="Nucleic acid-binding proteins"/>
    <property type="match status" value="1"/>
</dbReference>
<dbReference type="GO" id="GO:0006281">
    <property type="term" value="P:DNA repair"/>
    <property type="evidence" value="ECO:0007669"/>
    <property type="project" value="UniProtKB-KW"/>
</dbReference>
<comment type="catalytic activity">
    <reaction evidence="13">
        <text>ATP + (deoxyribonucleotide)n-3'-hydroxyl + 5'-phospho-(deoxyribonucleotide)m = (deoxyribonucleotide)n+m + AMP + diphosphate.</text>
        <dbReference type="EC" id="6.5.1.1"/>
    </reaction>
</comment>
<dbReference type="GO" id="GO:0046872">
    <property type="term" value="F:metal ion binding"/>
    <property type="evidence" value="ECO:0007669"/>
    <property type="project" value="UniProtKB-KW"/>
</dbReference>
<dbReference type="Proteomes" id="UP000031521">
    <property type="component" value="Chromosome"/>
</dbReference>
<keyword evidence="8" id="KW-0067">ATP-binding</keyword>
<evidence type="ECO:0000256" key="8">
    <source>
        <dbReference type="ARBA" id="ARBA00022840"/>
    </source>
</evidence>
<evidence type="ECO:0000256" key="1">
    <source>
        <dbReference type="ARBA" id="ARBA00012727"/>
    </source>
</evidence>
<dbReference type="Gene3D" id="3.30.470.30">
    <property type="entry name" value="DNA ligase/mRNA capping enzyme"/>
    <property type="match status" value="1"/>
</dbReference>
<evidence type="ECO:0000256" key="10">
    <source>
        <dbReference type="ARBA" id="ARBA00023172"/>
    </source>
</evidence>
<dbReference type="GO" id="GO:0005524">
    <property type="term" value="F:ATP binding"/>
    <property type="evidence" value="ECO:0007669"/>
    <property type="project" value="UniProtKB-KW"/>
</dbReference>
<dbReference type="OrthoDB" id="9767858at2"/>
<dbReference type="KEGG" id="cid:P73_4151"/>
<dbReference type="AlphaFoldDB" id="A0A0B5E751"/>
<dbReference type="InterPro" id="IPR012310">
    <property type="entry name" value="DNA_ligase_ATP-dep_cent"/>
</dbReference>
<dbReference type="PANTHER" id="PTHR45674:SF13">
    <property type="entry name" value="DNA LIGASE-RELATED"/>
    <property type="match status" value="1"/>
</dbReference>
<dbReference type="GO" id="GO:0051301">
    <property type="term" value="P:cell division"/>
    <property type="evidence" value="ECO:0007669"/>
    <property type="project" value="UniProtKB-KW"/>
</dbReference>
<dbReference type="CDD" id="cd07897">
    <property type="entry name" value="Adenylation_DNA_ligase_Bac1"/>
    <property type="match status" value="1"/>
</dbReference>
<dbReference type="CDD" id="cd07972">
    <property type="entry name" value="OBF_DNA_ligase_Arch_LigB"/>
    <property type="match status" value="1"/>
</dbReference>
<evidence type="ECO:0000256" key="4">
    <source>
        <dbReference type="ARBA" id="ARBA00022705"/>
    </source>
</evidence>
<sequence>MRAFTDLLERLAFSPGRNAKLAHLARYFGTAPDPDRGYALASLTGELDVGRAKPALLRGMAAERVDAELFAMSYDYVGDLAETIALIWPTTATPREVRLGEVVTSLSDASRTEIPGLIAGWLDAMPPSERLALLKLVTGGLRVGVSTRMALTALAQTGTVPREEIEELWAGFRPPYQPLFDWLAGGPRPESMLRAPFRPVMLSTPTDESALAALAPQDFVAEWKWDGIRIQAVAEGGTARLYTRTGEDISGSFPDIVERMDFEGALDGELLVRRGRDVAPFGDLQRRLGRKAPGKALLRSHPAALRLYDILVWEDEDLRTLGFETRRARLEKAIAALREPRFDLSETLDFPDWDALADLRAAPPDPVIEGIMLKRRDSAYVAGRPRGPWFKWKRDPMVVDAVLLYAQRGHGKRSGFYSDFTFGVWDGDLLVPVGKAYSGFTDEELRRLDRFVRTHTTERFGPVRALAPRLVVEVAFEGLNRSTRHKSGLAMRFPRIARIRWDKPADEADHIEALRGLLR</sequence>
<keyword evidence="12" id="KW-0131">Cell cycle</keyword>
<name>A0A0B5E751_9RHOB</name>
<organism evidence="15 16">
    <name type="scientific">Celeribacter indicus</name>
    <dbReference type="NCBI Taxonomy" id="1208324"/>
    <lineage>
        <taxon>Bacteria</taxon>
        <taxon>Pseudomonadati</taxon>
        <taxon>Pseudomonadota</taxon>
        <taxon>Alphaproteobacteria</taxon>
        <taxon>Rhodobacterales</taxon>
        <taxon>Roseobacteraceae</taxon>
        <taxon>Celeribacter</taxon>
    </lineage>
</organism>
<dbReference type="PROSITE" id="PS50160">
    <property type="entry name" value="DNA_LIGASE_A3"/>
    <property type="match status" value="1"/>
</dbReference>
<evidence type="ECO:0000256" key="9">
    <source>
        <dbReference type="ARBA" id="ARBA00022842"/>
    </source>
</evidence>
<evidence type="ECO:0000259" key="14">
    <source>
        <dbReference type="PROSITE" id="PS50160"/>
    </source>
</evidence>
<dbReference type="InterPro" id="IPR012340">
    <property type="entry name" value="NA-bd_OB-fold"/>
</dbReference>
<dbReference type="EMBL" id="CP004393">
    <property type="protein sequence ID" value="AJE48866.1"/>
    <property type="molecule type" value="Genomic_DNA"/>
</dbReference>
<dbReference type="InterPro" id="IPR050191">
    <property type="entry name" value="ATP-dep_DNA_ligase"/>
</dbReference>
<proteinExistence type="predicted"/>
<gene>
    <name evidence="15" type="ORF">P73_4151</name>
</gene>
<evidence type="ECO:0000256" key="12">
    <source>
        <dbReference type="ARBA" id="ARBA00023306"/>
    </source>
</evidence>
<dbReference type="InterPro" id="IPR016059">
    <property type="entry name" value="DNA_ligase_ATP-dep_CS"/>
</dbReference>
<dbReference type="NCBIfam" id="TIGR04120">
    <property type="entry name" value="DNA_lig_bact"/>
    <property type="match status" value="1"/>
</dbReference>
<dbReference type="SUPFAM" id="SSF117018">
    <property type="entry name" value="ATP-dependent DNA ligase DNA-binding domain"/>
    <property type="match status" value="1"/>
</dbReference>
<evidence type="ECO:0000313" key="15">
    <source>
        <dbReference type="EMBL" id="AJE48866.1"/>
    </source>
</evidence>
<dbReference type="Pfam" id="PF04675">
    <property type="entry name" value="DNA_ligase_A_N"/>
    <property type="match status" value="1"/>
</dbReference>
<keyword evidence="3" id="KW-0132">Cell division</keyword>
<evidence type="ECO:0000256" key="2">
    <source>
        <dbReference type="ARBA" id="ARBA00022598"/>
    </source>
</evidence>
<dbReference type="GO" id="GO:0003910">
    <property type="term" value="F:DNA ligase (ATP) activity"/>
    <property type="evidence" value="ECO:0007669"/>
    <property type="project" value="UniProtKB-EC"/>
</dbReference>
<dbReference type="GO" id="GO:0006260">
    <property type="term" value="P:DNA replication"/>
    <property type="evidence" value="ECO:0007669"/>
    <property type="project" value="UniProtKB-KW"/>
</dbReference>